<sequence length="170" mass="17881">MGDWGSVGTQLLGTSSGSWRGTGQMLGQFCGCSGVSGWGSLLPLLRIHLLHVRNSHFHGLAGDLGVQAAGPSSLRPRRPGPQPLPPPTLGSWSLTPFFPRTQESWRQHSDHGGVRCPALLGLGATDPTDVPGGEEGLALGRPWCWGRGPHPASIRTPARPLPSSRGMPPP</sequence>
<dbReference type="EMBL" id="JABVXQ010000014">
    <property type="protein sequence ID" value="KAF6078127.1"/>
    <property type="molecule type" value="Genomic_DNA"/>
</dbReference>
<feature type="region of interest" description="Disordered" evidence="1">
    <location>
        <begin position="149"/>
        <end position="170"/>
    </location>
</feature>
<gene>
    <name evidence="2" type="ORF">HJG60_009039</name>
</gene>
<evidence type="ECO:0000256" key="1">
    <source>
        <dbReference type="SAM" id="MobiDB-lite"/>
    </source>
</evidence>
<evidence type="ECO:0000313" key="2">
    <source>
        <dbReference type="EMBL" id="KAF6078127.1"/>
    </source>
</evidence>
<feature type="region of interest" description="Disordered" evidence="1">
    <location>
        <begin position="68"/>
        <end position="91"/>
    </location>
</feature>
<reference evidence="2 3" key="1">
    <citation type="journal article" date="2020" name="Nature">
        <title>Six reference-quality genomes reveal evolution of bat adaptations.</title>
        <authorList>
            <person name="Jebb D."/>
            <person name="Huang Z."/>
            <person name="Pippel M."/>
            <person name="Hughes G.M."/>
            <person name="Lavrichenko K."/>
            <person name="Devanna P."/>
            <person name="Winkler S."/>
            <person name="Jermiin L.S."/>
            <person name="Skirmuntt E.C."/>
            <person name="Katzourakis A."/>
            <person name="Burkitt-Gray L."/>
            <person name="Ray D.A."/>
            <person name="Sullivan K.A.M."/>
            <person name="Roscito J.G."/>
            <person name="Kirilenko B.M."/>
            <person name="Davalos L.M."/>
            <person name="Corthals A.P."/>
            <person name="Power M.L."/>
            <person name="Jones G."/>
            <person name="Ransome R.D."/>
            <person name="Dechmann D.K.N."/>
            <person name="Locatelli A.G."/>
            <person name="Puechmaille S.J."/>
            <person name="Fedrigo O."/>
            <person name="Jarvis E.D."/>
            <person name="Hiller M."/>
            <person name="Vernes S.C."/>
            <person name="Myers E.W."/>
            <person name="Teeling E.C."/>
        </authorList>
    </citation>
    <scope>NUCLEOTIDE SEQUENCE [LARGE SCALE GENOMIC DNA]</scope>
    <source>
        <strain evidence="2">Bat1K_MPI-CBG_1</strain>
    </source>
</reference>
<protein>
    <submittedName>
        <fullName evidence="2">Uncharacterized protein</fullName>
    </submittedName>
</protein>
<organism evidence="2 3">
    <name type="scientific">Phyllostomus discolor</name>
    <name type="common">pale spear-nosed bat</name>
    <dbReference type="NCBI Taxonomy" id="89673"/>
    <lineage>
        <taxon>Eukaryota</taxon>
        <taxon>Metazoa</taxon>
        <taxon>Chordata</taxon>
        <taxon>Craniata</taxon>
        <taxon>Vertebrata</taxon>
        <taxon>Euteleostomi</taxon>
        <taxon>Mammalia</taxon>
        <taxon>Eutheria</taxon>
        <taxon>Laurasiatheria</taxon>
        <taxon>Chiroptera</taxon>
        <taxon>Yangochiroptera</taxon>
        <taxon>Phyllostomidae</taxon>
        <taxon>Phyllostominae</taxon>
        <taxon>Phyllostomus</taxon>
    </lineage>
</organism>
<dbReference type="Proteomes" id="UP000664940">
    <property type="component" value="Unassembled WGS sequence"/>
</dbReference>
<name>A0A834DH51_9CHIR</name>
<proteinExistence type="predicted"/>
<dbReference type="AlphaFoldDB" id="A0A834DH51"/>
<accession>A0A834DH51</accession>
<comment type="caution">
    <text evidence="2">The sequence shown here is derived from an EMBL/GenBank/DDBJ whole genome shotgun (WGS) entry which is preliminary data.</text>
</comment>
<evidence type="ECO:0000313" key="3">
    <source>
        <dbReference type="Proteomes" id="UP000664940"/>
    </source>
</evidence>
<feature type="compositionally biased region" description="Pro residues" evidence="1">
    <location>
        <begin position="79"/>
        <end position="88"/>
    </location>
</feature>